<dbReference type="Pfam" id="PF05598">
    <property type="entry name" value="DUF772"/>
    <property type="match status" value="1"/>
</dbReference>
<feature type="domain" description="Transposase DDE" evidence="2">
    <location>
        <begin position="402"/>
        <end position="490"/>
    </location>
</feature>
<evidence type="ECO:0000313" key="4">
    <source>
        <dbReference type="Proteomes" id="UP001057702"/>
    </source>
</evidence>
<proteinExistence type="predicted"/>
<dbReference type="Proteomes" id="UP001057702">
    <property type="component" value="Unassembled WGS sequence"/>
</dbReference>
<comment type="caution">
    <text evidence="3">The sequence shown here is derived from an EMBL/GenBank/DDBJ whole genome shotgun (WGS) entry which is preliminary data.</text>
</comment>
<dbReference type="RefSeq" id="WP_255924340.1">
    <property type="nucleotide sequence ID" value="NZ_JANFNG010000072.1"/>
</dbReference>
<feature type="domain" description="Transposase InsH N-terminal" evidence="1">
    <location>
        <begin position="34"/>
        <end position="113"/>
    </location>
</feature>
<protein>
    <submittedName>
        <fullName evidence="3">Transposase</fullName>
    </submittedName>
</protein>
<reference evidence="3" key="1">
    <citation type="submission" date="2022-06" db="EMBL/GenBank/DDBJ databases">
        <title>Draft genome sequence of Streptomyces sp. RB6PN25 isolated from peat swamp forest in Thailand.</title>
        <authorList>
            <person name="Duangmal K."/>
            <person name="Klaysubun C."/>
        </authorList>
    </citation>
    <scope>NUCLEOTIDE SEQUENCE</scope>
    <source>
        <strain evidence="3">RB6PN25</strain>
    </source>
</reference>
<dbReference type="EMBL" id="JANFNG010000072">
    <property type="protein sequence ID" value="MCQ4085216.1"/>
    <property type="molecule type" value="Genomic_DNA"/>
</dbReference>
<dbReference type="InterPro" id="IPR008490">
    <property type="entry name" value="Transposase_InsH_N"/>
</dbReference>
<keyword evidence="4" id="KW-1185">Reference proteome</keyword>
<name>A0ABT1Q5L3_9ACTN</name>
<dbReference type="Pfam" id="PF13751">
    <property type="entry name" value="DDE_Tnp_1_6"/>
    <property type="match status" value="1"/>
</dbReference>
<accession>A0ABT1Q5L3</accession>
<dbReference type="PANTHER" id="PTHR35604:SF2">
    <property type="entry name" value="TRANSPOSASE INSH FOR INSERTION SEQUENCE ELEMENT IS5A-RELATED"/>
    <property type="match status" value="1"/>
</dbReference>
<evidence type="ECO:0000259" key="2">
    <source>
        <dbReference type="Pfam" id="PF13751"/>
    </source>
</evidence>
<evidence type="ECO:0000313" key="3">
    <source>
        <dbReference type="EMBL" id="MCQ4085216.1"/>
    </source>
</evidence>
<gene>
    <name evidence="3" type="ORF">NGB36_32830</name>
</gene>
<organism evidence="3 4">
    <name type="scientific">Streptomyces humicola</name>
    <dbReference type="NCBI Taxonomy" id="2953240"/>
    <lineage>
        <taxon>Bacteria</taxon>
        <taxon>Bacillati</taxon>
        <taxon>Actinomycetota</taxon>
        <taxon>Actinomycetes</taxon>
        <taxon>Kitasatosporales</taxon>
        <taxon>Streptomycetaceae</taxon>
        <taxon>Streptomyces</taxon>
    </lineage>
</organism>
<dbReference type="PANTHER" id="PTHR35604">
    <property type="entry name" value="TRANSPOSASE INSH FOR INSERTION SEQUENCE ELEMENT IS5A-RELATED"/>
    <property type="match status" value="1"/>
</dbReference>
<dbReference type="InterPro" id="IPR025668">
    <property type="entry name" value="Tnp_DDE_dom"/>
</dbReference>
<sequence>MSMRPLPVPEVPESTARVARVAFPRGCLAMRIRDELGAVFENERFASAFPRRGGPAVPLGTLAMVSVLRYAERLTDRQAADAVRSRIDWKCALSLQLTDPGFDYWVLSEFRDRLITHNLGQQILDAILERCAELGLLRAGGRVRTDATHVIACVRDLNRLELCTETMRCALEALAVVAPSWLTTTDALCPHWVERYRQRADSYRLPKGEAERGRFAENVGGDGFELLDALAEPTAPAHLADLDAVRTLRTVWAQEYLRDTSGVRWRERKERPPGAERIVSPHDVDARCGVKRQTAWDGYKLHLSESCDEDLPHLMLLAATAPASTDGHQLTGAVHQHLVERDLAPNEYLVDGGYTSARLLLEARTAGIELTGPVRPSPGPPGLPGGYTTADFTIDWDQRSATCPRGANSSRWIDTTIRGEPRIHVDFADADCPKCLLKHRCTRAAYRVLTLPPREEWEVLQQRRAQLNTDAWKERYRTRAGVEGSISQAKA</sequence>
<evidence type="ECO:0000259" key="1">
    <source>
        <dbReference type="Pfam" id="PF05598"/>
    </source>
</evidence>
<feature type="non-terminal residue" evidence="3">
    <location>
        <position position="491"/>
    </location>
</feature>